<reference evidence="2 3" key="1">
    <citation type="submission" date="2019-08" db="EMBL/GenBank/DDBJ databases">
        <title>Deep-cultivation of Planctomycetes and their phenomic and genomic characterization uncovers novel biology.</title>
        <authorList>
            <person name="Wiegand S."/>
            <person name="Jogler M."/>
            <person name="Boedeker C."/>
            <person name="Pinto D."/>
            <person name="Vollmers J."/>
            <person name="Rivas-Marin E."/>
            <person name="Kohn T."/>
            <person name="Peeters S.H."/>
            <person name="Heuer A."/>
            <person name="Rast P."/>
            <person name="Oberbeckmann S."/>
            <person name="Bunk B."/>
            <person name="Jeske O."/>
            <person name="Meyerdierks A."/>
            <person name="Storesund J.E."/>
            <person name="Kallscheuer N."/>
            <person name="Luecker S."/>
            <person name="Lage O.M."/>
            <person name="Pohl T."/>
            <person name="Merkel B.J."/>
            <person name="Hornburger P."/>
            <person name="Mueller R.-W."/>
            <person name="Bruemmer F."/>
            <person name="Labrenz M."/>
            <person name="Spormann A.M."/>
            <person name="Op den Camp H."/>
            <person name="Overmann J."/>
            <person name="Amann R."/>
            <person name="Jetten M.S.M."/>
            <person name="Mascher T."/>
            <person name="Medema M.H."/>
            <person name="Devos D.P."/>
            <person name="Kaster A.-K."/>
            <person name="Ovreas L."/>
            <person name="Rohde M."/>
            <person name="Galperin M.Y."/>
            <person name="Jogler C."/>
        </authorList>
    </citation>
    <scope>NUCLEOTIDE SEQUENCE [LARGE SCALE GENOMIC DNA]</scope>
    <source>
        <strain evidence="2 3">FC18</strain>
    </source>
</reference>
<keyword evidence="3" id="KW-1185">Reference proteome</keyword>
<organism evidence="2 3">
    <name type="scientific">Mariniblastus fucicola</name>
    <dbReference type="NCBI Taxonomy" id="980251"/>
    <lineage>
        <taxon>Bacteria</taxon>
        <taxon>Pseudomonadati</taxon>
        <taxon>Planctomycetota</taxon>
        <taxon>Planctomycetia</taxon>
        <taxon>Pirellulales</taxon>
        <taxon>Pirellulaceae</taxon>
        <taxon>Mariniblastus</taxon>
    </lineage>
</organism>
<feature type="chain" id="PRO_5022708613" evidence="1">
    <location>
        <begin position="26"/>
        <end position="174"/>
    </location>
</feature>
<evidence type="ECO:0000313" key="3">
    <source>
        <dbReference type="Proteomes" id="UP000322214"/>
    </source>
</evidence>
<dbReference type="Proteomes" id="UP000322214">
    <property type="component" value="Chromosome"/>
</dbReference>
<dbReference type="PROSITE" id="PS51257">
    <property type="entry name" value="PROKAR_LIPOPROTEIN"/>
    <property type="match status" value="1"/>
</dbReference>
<keyword evidence="1" id="KW-0732">Signal</keyword>
<gene>
    <name evidence="2" type="ORF">MFFC18_44510</name>
</gene>
<evidence type="ECO:0000256" key="1">
    <source>
        <dbReference type="SAM" id="SignalP"/>
    </source>
</evidence>
<protein>
    <submittedName>
        <fullName evidence="2">Uncharacterized protein</fullName>
    </submittedName>
</protein>
<name>A0A5B9PPX3_9BACT</name>
<proteinExistence type="predicted"/>
<dbReference type="AlphaFoldDB" id="A0A5B9PPX3"/>
<feature type="signal peptide" evidence="1">
    <location>
        <begin position="1"/>
        <end position="25"/>
    </location>
</feature>
<dbReference type="EMBL" id="CP042912">
    <property type="protein sequence ID" value="QEG24531.1"/>
    <property type="molecule type" value="Genomic_DNA"/>
</dbReference>
<evidence type="ECO:0000313" key="2">
    <source>
        <dbReference type="EMBL" id="QEG24531.1"/>
    </source>
</evidence>
<sequence precursor="true">MIRNALTFSIALAACALMAAPSAQAQCSSCGGGTFDADGMVMPTSQLVGPVRTIRGAARDNFSPHRVYAHSNSGLQAANTHSWNMDQQNVYSWHGGYQNWRWGTPTALVVPPTASYQSSYAWGVGQTRSTPIHHQFGRGGAAMIGGGNGAGFRRTPYWPQSTDQFGVYPVRGPW</sequence>
<dbReference type="KEGG" id="mff:MFFC18_44510"/>
<dbReference type="OrthoDB" id="211632at2"/>
<dbReference type="RefSeq" id="WP_084417011.1">
    <property type="nucleotide sequence ID" value="NZ_CP042912.1"/>
</dbReference>
<accession>A0A5B9PPX3</accession>